<feature type="transmembrane region" description="Helical" evidence="1">
    <location>
        <begin position="474"/>
        <end position="499"/>
    </location>
</feature>
<evidence type="ECO:0000256" key="1">
    <source>
        <dbReference type="SAM" id="Phobius"/>
    </source>
</evidence>
<keyword evidence="1" id="KW-1133">Transmembrane helix</keyword>
<protein>
    <submittedName>
        <fullName evidence="2">Uncharacterized protein</fullName>
    </submittedName>
</protein>
<sequence>MNQAEYKANPTQLSIKINKVITEELADWLQTIAQTEQKSFEKLKYLNSNGDFYSTALQSLRDYAYELVILGIEMNDLLRTVGREAFAFLQANVKNTTLIESKMLRREHINVWHLNSVYTQYSHSYEYLEYLLKAYENISLLQKSIAESTPTADMSENDLFVTPTLRQLPKPYMNDRSSTEHPQILNPILYLAMTMFFLTAALAYIFLMGLGFGICRYYARANCMLKIFLFLNILAIPVLAFLTVLHFLPAMVLHTGICHENDLRGSSYRIPQSWRCDPVNNINADEAYDYEMAKIKRMLPKITINHNNYSTNNHQVVMEFPQEKWYESDVQDVITEENYTSYAGYIKDNNKENTTGANIFSCKINSILKSVRTDLYDKIFAPNAAELYEVLTKLKKRTQPKGYDNFTKLLDSAQSELMVFEKSYALSKENFLATLSEKLVKKLKVLQNRSVACYRGQRSTLNGSSKCGCLEDLLMLYAIGSTLLVLTLFFTMLLSLLLYKLYKRGPPIFACPQPPKPDGGLRAPVAVGGSPCEQTTGTAAQSTLHGRDCAVPQTGVYCGGAHAGTPLINTVNFIPPVMGAFGCQQNPPIIYPTNCQQSAPQMCAGTSQRNQPRMCATSCQHNPPQMRATSSTRSTTQMCGTSCQRSSTHICSSSRKDGVILPLPCRSRTQTNCVGAEAQLVGGGTTKDKTVTVMVFQGPKDRQPLVTYPPPQT</sequence>
<keyword evidence="1" id="KW-0812">Transmembrane</keyword>
<gene>
    <name evidence="2" type="ORF">c0_g1_i1</name>
</gene>
<dbReference type="AlphaFoldDB" id="A0A0K8U3X6"/>
<name>A0A0K8U3X6_BACLA</name>
<keyword evidence="1" id="KW-0472">Membrane</keyword>
<accession>A0A0K8U3X6</accession>
<evidence type="ECO:0000313" key="2">
    <source>
        <dbReference type="EMBL" id="JAI21402.1"/>
    </source>
</evidence>
<feature type="transmembrane region" description="Helical" evidence="1">
    <location>
        <begin position="188"/>
        <end position="215"/>
    </location>
</feature>
<dbReference type="EMBL" id="GDHF01030912">
    <property type="protein sequence ID" value="JAI21402.1"/>
    <property type="molecule type" value="Transcribed_RNA"/>
</dbReference>
<dbReference type="OrthoDB" id="7959822at2759"/>
<proteinExistence type="predicted"/>
<reference evidence="2" key="1">
    <citation type="submission" date="2015-06" db="EMBL/GenBank/DDBJ databases">
        <authorList>
            <person name="Hoefler B.C."/>
            <person name="Straight P.D."/>
        </authorList>
    </citation>
    <scope>NUCLEOTIDE SEQUENCE</scope>
</reference>
<organism evidence="2">
    <name type="scientific">Bactrocera latifrons</name>
    <name type="common">Malaysian fruit fly</name>
    <name type="synonym">Chaetodacus latifrons</name>
    <dbReference type="NCBI Taxonomy" id="174628"/>
    <lineage>
        <taxon>Eukaryota</taxon>
        <taxon>Metazoa</taxon>
        <taxon>Ecdysozoa</taxon>
        <taxon>Arthropoda</taxon>
        <taxon>Hexapoda</taxon>
        <taxon>Insecta</taxon>
        <taxon>Pterygota</taxon>
        <taxon>Neoptera</taxon>
        <taxon>Endopterygota</taxon>
        <taxon>Diptera</taxon>
        <taxon>Brachycera</taxon>
        <taxon>Muscomorpha</taxon>
        <taxon>Tephritoidea</taxon>
        <taxon>Tephritidae</taxon>
        <taxon>Bactrocera</taxon>
        <taxon>Bactrocera</taxon>
    </lineage>
</organism>
<feature type="transmembrane region" description="Helical" evidence="1">
    <location>
        <begin position="227"/>
        <end position="248"/>
    </location>
</feature>
<feature type="non-terminal residue" evidence="2">
    <location>
        <position position="713"/>
    </location>
</feature>